<feature type="region of interest" description="Disordered" evidence="7">
    <location>
        <begin position="1005"/>
        <end position="1026"/>
    </location>
</feature>
<comment type="subcellular location">
    <subcellularLocation>
        <location evidence="1">Membrane</location>
        <topology evidence="1">Multi-pass membrane protein</topology>
    </subcellularLocation>
</comment>
<evidence type="ECO:0000256" key="6">
    <source>
        <dbReference type="ARBA" id="ARBA00023136"/>
    </source>
</evidence>
<reference evidence="12" key="1">
    <citation type="journal article" date="2020" name="bioRxiv">
        <title>Comparative genomics of Chlamydomonas.</title>
        <authorList>
            <person name="Craig R.J."/>
            <person name="Hasan A.R."/>
            <person name="Ness R.W."/>
            <person name="Keightley P.D."/>
        </authorList>
    </citation>
    <scope>NUCLEOTIDE SEQUENCE</scope>
    <source>
        <strain evidence="12">SAG 7.73</strain>
    </source>
</reference>
<feature type="transmembrane region" description="Helical" evidence="8">
    <location>
        <begin position="848"/>
        <end position="867"/>
    </location>
</feature>
<feature type="transmembrane region" description="Helical" evidence="8">
    <location>
        <begin position="147"/>
        <end position="166"/>
    </location>
</feature>
<feature type="transmembrane region" description="Helical" evidence="8">
    <location>
        <begin position="936"/>
        <end position="960"/>
    </location>
</feature>
<evidence type="ECO:0000256" key="5">
    <source>
        <dbReference type="ARBA" id="ARBA00022989"/>
    </source>
</evidence>
<proteinExistence type="inferred from homology"/>
<dbReference type="EMBL" id="JAEHOC010000049">
    <property type="protein sequence ID" value="KAG2426176.1"/>
    <property type="molecule type" value="Genomic_DNA"/>
</dbReference>
<feature type="domain" description="CSC1/OSCA1-like N-terminal transmembrane" evidence="10">
    <location>
        <begin position="3"/>
        <end position="51"/>
    </location>
</feature>
<evidence type="ECO:0000256" key="2">
    <source>
        <dbReference type="ARBA" id="ARBA00007779"/>
    </source>
</evidence>
<dbReference type="GO" id="GO:0005886">
    <property type="term" value="C:plasma membrane"/>
    <property type="evidence" value="ECO:0007669"/>
    <property type="project" value="TreeGrafter"/>
</dbReference>
<organism evidence="12 13">
    <name type="scientific">Chlamydomonas incerta</name>
    <dbReference type="NCBI Taxonomy" id="51695"/>
    <lineage>
        <taxon>Eukaryota</taxon>
        <taxon>Viridiplantae</taxon>
        <taxon>Chlorophyta</taxon>
        <taxon>core chlorophytes</taxon>
        <taxon>Chlorophyceae</taxon>
        <taxon>CS clade</taxon>
        <taxon>Chlamydomonadales</taxon>
        <taxon>Chlamydomonadaceae</taxon>
        <taxon>Chlamydomonas</taxon>
    </lineage>
</organism>
<feature type="compositionally biased region" description="Low complexity" evidence="7">
    <location>
        <begin position="391"/>
        <end position="406"/>
    </location>
</feature>
<dbReference type="OrthoDB" id="1689567at2759"/>
<evidence type="ECO:0000313" key="12">
    <source>
        <dbReference type="EMBL" id="KAG2426176.1"/>
    </source>
</evidence>
<feature type="domain" description="CSC1/OSCA1-like cytosolic" evidence="11">
    <location>
        <begin position="521"/>
        <end position="679"/>
    </location>
</feature>
<feature type="transmembrane region" description="Helical" evidence="8">
    <location>
        <begin position="822"/>
        <end position="841"/>
    </location>
</feature>
<feature type="compositionally biased region" description="Basic and acidic residues" evidence="7">
    <location>
        <begin position="1120"/>
        <end position="1139"/>
    </location>
</feature>
<evidence type="ECO:0000259" key="9">
    <source>
        <dbReference type="Pfam" id="PF02714"/>
    </source>
</evidence>
<evidence type="ECO:0000256" key="7">
    <source>
        <dbReference type="SAM" id="MobiDB-lite"/>
    </source>
</evidence>
<dbReference type="PANTHER" id="PTHR13018">
    <property type="entry name" value="PROBABLE MEMBRANE PROTEIN DUF221-RELATED"/>
    <property type="match status" value="1"/>
</dbReference>
<feature type="compositionally biased region" description="Polar residues" evidence="7">
    <location>
        <begin position="219"/>
        <end position="228"/>
    </location>
</feature>
<keyword evidence="6 8" id="KW-0472">Membrane</keyword>
<evidence type="ECO:0000259" key="10">
    <source>
        <dbReference type="Pfam" id="PF13967"/>
    </source>
</evidence>
<dbReference type="PANTHER" id="PTHR13018:SF5">
    <property type="entry name" value="RE44586P"/>
    <property type="match status" value="1"/>
</dbReference>
<dbReference type="GO" id="GO:0005227">
    <property type="term" value="F:calcium-activated cation channel activity"/>
    <property type="evidence" value="ECO:0007669"/>
    <property type="project" value="InterPro"/>
</dbReference>
<dbReference type="AlphaFoldDB" id="A0A835VV14"/>
<feature type="domain" description="CSC1/OSCA1-like N-terminal transmembrane" evidence="10">
    <location>
        <begin position="126"/>
        <end position="167"/>
    </location>
</feature>
<evidence type="ECO:0000256" key="4">
    <source>
        <dbReference type="ARBA" id="ARBA00022692"/>
    </source>
</evidence>
<evidence type="ECO:0000256" key="8">
    <source>
        <dbReference type="SAM" id="Phobius"/>
    </source>
</evidence>
<comment type="similarity">
    <text evidence="2">Belongs to the CSC1 (TC 1.A.17) family.</text>
</comment>
<feature type="region of interest" description="Disordered" evidence="7">
    <location>
        <begin position="351"/>
        <end position="437"/>
    </location>
</feature>
<dbReference type="InterPro" id="IPR027815">
    <property type="entry name" value="CSC1/OSCA1-like_cyt"/>
</dbReference>
<dbReference type="Pfam" id="PF13967">
    <property type="entry name" value="RSN1_TM"/>
    <property type="match status" value="2"/>
</dbReference>
<keyword evidence="5 8" id="KW-1133">Transmembrane helix</keyword>
<feature type="compositionally biased region" description="Basic and acidic residues" evidence="7">
    <location>
        <begin position="353"/>
        <end position="385"/>
    </location>
</feature>
<keyword evidence="3" id="KW-0813">Transport</keyword>
<feature type="transmembrane region" description="Helical" evidence="8">
    <location>
        <begin position="966"/>
        <end position="983"/>
    </location>
</feature>
<dbReference type="Pfam" id="PF02714">
    <property type="entry name" value="RSN1_7TM"/>
    <property type="match status" value="1"/>
</dbReference>
<feature type="transmembrane region" description="Helical" evidence="8">
    <location>
        <begin position="887"/>
        <end position="916"/>
    </location>
</feature>
<dbReference type="Pfam" id="PF14703">
    <property type="entry name" value="PHM7_cyt"/>
    <property type="match status" value="1"/>
</dbReference>
<feature type="region of interest" description="Disordered" evidence="7">
    <location>
        <begin position="1073"/>
        <end position="1139"/>
    </location>
</feature>
<protein>
    <recommendedName>
        <fullName evidence="14">ERD4-related membrane protein</fullName>
    </recommendedName>
</protein>
<evidence type="ECO:0000259" key="11">
    <source>
        <dbReference type="Pfam" id="PF14703"/>
    </source>
</evidence>
<feature type="transmembrane region" description="Helical" evidence="8">
    <location>
        <begin position="783"/>
        <end position="802"/>
    </location>
</feature>
<evidence type="ECO:0008006" key="14">
    <source>
        <dbReference type="Google" id="ProtNLM"/>
    </source>
</evidence>
<name>A0A835VV14_CHLIN</name>
<evidence type="ECO:0000313" key="13">
    <source>
        <dbReference type="Proteomes" id="UP000650467"/>
    </source>
</evidence>
<evidence type="ECO:0000256" key="3">
    <source>
        <dbReference type="ARBA" id="ARBA00022448"/>
    </source>
</evidence>
<dbReference type="Proteomes" id="UP000650467">
    <property type="component" value="Unassembled WGS sequence"/>
</dbReference>
<feature type="transmembrane region" description="Helical" evidence="8">
    <location>
        <begin position="21"/>
        <end position="43"/>
    </location>
</feature>
<feature type="compositionally biased region" description="Polar residues" evidence="7">
    <location>
        <begin position="242"/>
        <end position="256"/>
    </location>
</feature>
<accession>A0A835VV14</accession>
<gene>
    <name evidence="12" type="ORF">HXX76_013157</name>
</gene>
<dbReference type="InterPro" id="IPR032880">
    <property type="entry name" value="CSC1/OSCA1-like_N"/>
</dbReference>
<keyword evidence="4 8" id="KW-0812">Transmembrane</keyword>
<comment type="caution">
    <text evidence="12">The sequence shown here is derived from an EMBL/GenBank/DDBJ whole genome shotgun (WGS) entry which is preliminary data.</text>
</comment>
<keyword evidence="13" id="KW-1185">Reference proteome</keyword>
<feature type="transmembrane region" description="Helical" evidence="8">
    <location>
        <begin position="742"/>
        <end position="762"/>
    </location>
</feature>
<evidence type="ECO:0000256" key="1">
    <source>
        <dbReference type="ARBA" id="ARBA00004141"/>
    </source>
</evidence>
<sequence length="1139" mass="125436">MYREPDLIDEAGLDAAIYMRILWFGICLFVGVGLWCTIVVLPANLTSDEIQRLLDLNVTNVLNATIFLNGTVNGTNTIRASILSNATLMISGTFLYPGSNNTATDNMYVDGDLYAISETTTVNSNEYKFTNFDQYSLSNVEAGSAKMWAHLVSMYVVVIYTMWLISRFNREAVLLRLMFLGNAKRGGPSHTVLVTDVPGVVAGVTDLMNKAVNKIRTHMSTGGASSLDSPKKKRDGSAGVSPVNSLDLTPRFSQPQPHARAPHTLSPLSSHGVHSAAAEAHAASVAAAATLATTADEQPASPAGEATAEEVATAAAATLAAAEAAVAPGDMDAAQEQVLSEMEEIQRGLEQVEQEKQQRERKWEQAAKEHRQADAEEEQEAKGEQEVNGEQTQQAAAAPATGASAPKGRTGPGPVAESMEPEAAGGSPGANFSSGGDSSVVGERAVALTVFEQPAAPKSVFGQAAQEAVVAAGQPAPTVQQLRRRRFQLLNNKYEYDLADQRLDPLYQAKEKVESGMSPEQMVRGEFEMVYGAEDICVVNMVQSTRTLQPLVDEYNSLQRALEDYVDMLQLRLKLRKRAIPQQIRVLGMAYGEWGKSYLGTKWWKKVDAMAFRIDRLRFLKEKILREQMKAVNKAAPSAFVTFNSRKAQAVSSTALHHHDVTVWRVQGAPAPFEIVWSNLSMNIHEKSTRVIGLWLVFWLMTLFFMIPVTFIQAMIEVPKLATVKGLEQVVTAPVIKQLLEAIIPGLVLKIFLAIVPVILRAMAILSGTTSLSEIDFGVVKRFFLFQVVVVFFGNIIAGSFFNQVTQWVEDPASVIPTLGKAIPMTATFFITYLFTTGMFVKTLQFVRVPGFVLYWLLKALAGSPRAKDRLWMYQYTDFGRTVAEHTTAMLIGIVFSCMNPIVCLAALTYFLATYLGERYNNIYVYRREYESAGRLWGTVFNQVMVGLYIMELTMLGLLAIKKFKWTPLAVPLVIITIGFHISTAKMYNKPWSVNALHDAADLDKREREEDKAHHESEKKRAAEEAEEVTKLYKNPCFKVPLMDLERIEAEAADVMPRVEVLNKWRAELRAQGKKPLPAGSAAKPQRSAADAMEEGKAGGEEAAAEAEADPALIPPPEITKYDHLHVEKDESDGEEKMD</sequence>
<dbReference type="InterPro" id="IPR003864">
    <property type="entry name" value="CSC1/OSCA1-like_7TM"/>
</dbReference>
<dbReference type="InterPro" id="IPR045122">
    <property type="entry name" value="Csc1-like"/>
</dbReference>
<feature type="transmembrane region" description="Helical" evidence="8">
    <location>
        <begin position="692"/>
        <end position="716"/>
    </location>
</feature>
<feature type="region of interest" description="Disordered" evidence="7">
    <location>
        <begin position="219"/>
        <end position="279"/>
    </location>
</feature>
<feature type="domain" description="CSC1/OSCA1-like 7TM region" evidence="9">
    <location>
        <begin position="692"/>
        <end position="959"/>
    </location>
</feature>